<accession>A0ABQ5MEZ2</accession>
<reference evidence="1" key="1">
    <citation type="submission" date="2022-07" db="EMBL/GenBank/DDBJ databases">
        <title>Taxonomy of Novel Oxalotrophic and Methylotrophic Bacteria.</title>
        <authorList>
            <person name="Sahin N."/>
            <person name="Tani A."/>
        </authorList>
    </citation>
    <scope>NUCLEOTIDE SEQUENCE</scope>
    <source>
        <strain evidence="1">Y10</strain>
    </source>
</reference>
<evidence type="ECO:0000313" key="1">
    <source>
        <dbReference type="EMBL" id="GLB47972.1"/>
    </source>
</evidence>
<dbReference type="RefSeq" id="WP_281763633.1">
    <property type="nucleotide sequence ID" value="NZ_BRVO01000001.1"/>
</dbReference>
<name>A0ABQ5MEZ2_9FLAO</name>
<gene>
    <name evidence="1" type="ORF">Y10_03400</name>
</gene>
<sequence>MTIKESLLNDPEISFLTGTWEWRETKFVDSSAPLLVHYKRLANSKHTYHIHIAANGVILYLKNNEIFNEQEIVEIRKIQNIEANSLLLTVHENGTQRTIEMQRLYLEDVMNVPYEFPYTKKDKGTYNWFYKVK</sequence>
<protein>
    <submittedName>
        <fullName evidence="1">Uncharacterized protein</fullName>
    </submittedName>
</protein>
<evidence type="ECO:0000313" key="2">
    <source>
        <dbReference type="Proteomes" id="UP001143543"/>
    </source>
</evidence>
<dbReference type="Proteomes" id="UP001143543">
    <property type="component" value="Unassembled WGS sequence"/>
</dbReference>
<dbReference type="EMBL" id="BRVO01000001">
    <property type="protein sequence ID" value="GLB47972.1"/>
    <property type="molecule type" value="Genomic_DNA"/>
</dbReference>
<comment type="caution">
    <text evidence="1">The sequence shown here is derived from an EMBL/GenBank/DDBJ whole genome shotgun (WGS) entry which is preliminary data.</text>
</comment>
<keyword evidence="2" id="KW-1185">Reference proteome</keyword>
<proteinExistence type="predicted"/>
<organism evidence="1 2">
    <name type="scientific">Neptunitalea lumnitzerae</name>
    <dbReference type="NCBI Taxonomy" id="2965509"/>
    <lineage>
        <taxon>Bacteria</taxon>
        <taxon>Pseudomonadati</taxon>
        <taxon>Bacteroidota</taxon>
        <taxon>Flavobacteriia</taxon>
        <taxon>Flavobacteriales</taxon>
        <taxon>Flavobacteriaceae</taxon>
        <taxon>Neptunitalea</taxon>
    </lineage>
</organism>